<accession>A0A7S0HDK2</accession>
<dbReference type="InterPro" id="IPR000953">
    <property type="entry name" value="Chromo/chromo_shadow_dom"/>
</dbReference>
<dbReference type="PANTHER" id="PTHR10615:SF161">
    <property type="entry name" value="HISTONE ACETYLTRANSFERASE KAT7"/>
    <property type="match status" value="1"/>
</dbReference>
<comment type="similarity">
    <text evidence="2 20">Belongs to the MYST (SAS/MOZ) family.</text>
</comment>
<dbReference type="GO" id="GO:0006281">
    <property type="term" value="P:DNA repair"/>
    <property type="evidence" value="ECO:0007669"/>
    <property type="project" value="UniProtKB-KW"/>
</dbReference>
<evidence type="ECO:0000256" key="15">
    <source>
        <dbReference type="ARBA" id="ARBA00047557"/>
    </source>
</evidence>
<dbReference type="PANTHER" id="PTHR10615">
    <property type="entry name" value="HISTONE ACETYLTRANSFERASE"/>
    <property type="match status" value="1"/>
</dbReference>
<name>A0A7S0HDK2_9CRYP</name>
<dbReference type="GO" id="GO:0006357">
    <property type="term" value="P:regulation of transcription by RNA polymerase II"/>
    <property type="evidence" value="ECO:0007669"/>
    <property type="project" value="TreeGrafter"/>
</dbReference>
<comment type="catalytic activity">
    <reaction evidence="17">
        <text>L-lysyl-[protein] + acetyl-CoA = N(6)-acetyl-L-lysyl-[protein] + CoA + H(+)</text>
        <dbReference type="Rhea" id="RHEA:45948"/>
        <dbReference type="Rhea" id="RHEA-COMP:9752"/>
        <dbReference type="Rhea" id="RHEA-COMP:10731"/>
        <dbReference type="ChEBI" id="CHEBI:15378"/>
        <dbReference type="ChEBI" id="CHEBI:29969"/>
        <dbReference type="ChEBI" id="CHEBI:57287"/>
        <dbReference type="ChEBI" id="CHEBI:57288"/>
        <dbReference type="ChEBI" id="CHEBI:61930"/>
    </reaction>
    <physiologicalReaction direction="left-to-right" evidence="17">
        <dbReference type="Rhea" id="RHEA:45949"/>
    </physiologicalReaction>
</comment>
<evidence type="ECO:0000256" key="6">
    <source>
        <dbReference type="ARBA" id="ARBA00022771"/>
    </source>
</evidence>
<evidence type="ECO:0000256" key="17">
    <source>
        <dbReference type="ARBA" id="ARBA00047787"/>
    </source>
</evidence>
<dbReference type="FunFam" id="1.10.10.10:FF:000526">
    <property type="entry name" value="Histone acetyltransferase"/>
    <property type="match status" value="1"/>
</dbReference>
<dbReference type="GO" id="GO:0005634">
    <property type="term" value="C:nucleus"/>
    <property type="evidence" value="ECO:0007669"/>
    <property type="project" value="UniProtKB-SubCell"/>
</dbReference>
<dbReference type="InterPro" id="IPR040706">
    <property type="entry name" value="Zf-MYST"/>
</dbReference>
<evidence type="ECO:0000256" key="9">
    <source>
        <dbReference type="ARBA" id="ARBA00022990"/>
    </source>
</evidence>
<feature type="compositionally biased region" description="Polar residues" evidence="21">
    <location>
        <begin position="83"/>
        <end position="94"/>
    </location>
</feature>
<comment type="catalytic activity">
    <reaction evidence="16">
        <text>(2E)-butenoyl-CoA + L-lysyl-[protein] = N(6)-(2E)-butenoyl-L-lysyl-[protein] + CoA + H(+)</text>
        <dbReference type="Rhea" id="RHEA:53908"/>
        <dbReference type="Rhea" id="RHEA-COMP:9752"/>
        <dbReference type="Rhea" id="RHEA-COMP:13707"/>
        <dbReference type="ChEBI" id="CHEBI:15378"/>
        <dbReference type="ChEBI" id="CHEBI:29969"/>
        <dbReference type="ChEBI" id="CHEBI:57287"/>
        <dbReference type="ChEBI" id="CHEBI:57332"/>
        <dbReference type="ChEBI" id="CHEBI:137954"/>
    </reaction>
    <physiologicalReaction direction="left-to-right" evidence="16">
        <dbReference type="Rhea" id="RHEA:53909"/>
    </physiologicalReaction>
</comment>
<evidence type="ECO:0000256" key="13">
    <source>
        <dbReference type="ARBA" id="ARBA00023204"/>
    </source>
</evidence>
<dbReference type="SUPFAM" id="SSF54160">
    <property type="entry name" value="Chromo domain-like"/>
    <property type="match status" value="1"/>
</dbReference>
<proteinExistence type="inferred from homology"/>
<keyword evidence="6" id="KW-0863">Zinc-finger</keyword>
<dbReference type="InterPro" id="IPR036388">
    <property type="entry name" value="WH-like_DNA-bd_sf"/>
</dbReference>
<keyword evidence="7" id="KW-0862">Zinc</keyword>
<dbReference type="GO" id="GO:0035267">
    <property type="term" value="C:NuA4 histone acetyltransferase complex"/>
    <property type="evidence" value="ECO:0007669"/>
    <property type="project" value="UniProtKB-ARBA"/>
</dbReference>
<keyword evidence="5" id="KW-0227">DNA damage</keyword>
<dbReference type="Gene3D" id="1.10.10.10">
    <property type="entry name" value="Winged helix-like DNA-binding domain superfamily/Winged helix DNA-binding domain"/>
    <property type="match status" value="1"/>
</dbReference>
<dbReference type="CDD" id="cd04301">
    <property type="entry name" value="NAT_SF"/>
    <property type="match status" value="1"/>
</dbReference>
<dbReference type="InterPro" id="IPR050603">
    <property type="entry name" value="MYST_HAT"/>
</dbReference>
<gene>
    <name evidence="23" type="ORF">HPHI1048_LOCUS3221</name>
</gene>
<evidence type="ECO:0000256" key="19">
    <source>
        <dbReference type="PIRSR" id="PIRSR602717-51"/>
    </source>
</evidence>
<comment type="catalytic activity">
    <reaction evidence="20">
        <text>L-lysyl-[protein] + acetyl-CoA = N(6)-acetyl-L-lysyl-[protein] + CoA + H(+)</text>
        <dbReference type="Rhea" id="RHEA:45948"/>
        <dbReference type="Rhea" id="RHEA-COMP:9752"/>
        <dbReference type="Rhea" id="RHEA-COMP:10731"/>
        <dbReference type="ChEBI" id="CHEBI:15378"/>
        <dbReference type="ChEBI" id="CHEBI:29969"/>
        <dbReference type="ChEBI" id="CHEBI:57287"/>
        <dbReference type="ChEBI" id="CHEBI:57288"/>
        <dbReference type="ChEBI" id="CHEBI:61930"/>
        <dbReference type="EC" id="2.3.1.48"/>
    </reaction>
</comment>
<keyword evidence="8" id="KW-0156">Chromatin regulator</keyword>
<dbReference type="InterPro" id="IPR016181">
    <property type="entry name" value="Acyl_CoA_acyltransferase"/>
</dbReference>
<keyword evidence="11" id="KW-0010">Activator</keyword>
<dbReference type="EMBL" id="HBEO01004506">
    <property type="protein sequence ID" value="CAD8470801.1"/>
    <property type="molecule type" value="Transcribed_RNA"/>
</dbReference>
<dbReference type="Gene3D" id="3.40.630.30">
    <property type="match status" value="1"/>
</dbReference>
<reference evidence="23" key="1">
    <citation type="submission" date="2021-01" db="EMBL/GenBank/DDBJ databases">
        <authorList>
            <person name="Corre E."/>
            <person name="Pelletier E."/>
            <person name="Niang G."/>
            <person name="Scheremetjew M."/>
            <person name="Finn R."/>
            <person name="Kale V."/>
            <person name="Holt S."/>
            <person name="Cochrane G."/>
            <person name="Meng A."/>
            <person name="Brown T."/>
            <person name="Cohen L."/>
        </authorList>
    </citation>
    <scope>NUCLEOTIDE SEQUENCE</scope>
    <source>
        <strain evidence="23">CCMP325</strain>
    </source>
</reference>
<evidence type="ECO:0000256" key="20">
    <source>
        <dbReference type="RuleBase" id="RU361211"/>
    </source>
</evidence>
<dbReference type="SUPFAM" id="SSF55729">
    <property type="entry name" value="Acyl-CoA N-acyltransferases (Nat)"/>
    <property type="match status" value="1"/>
</dbReference>
<keyword evidence="3" id="KW-0808">Transferase</keyword>
<evidence type="ECO:0000256" key="21">
    <source>
        <dbReference type="SAM" id="MobiDB-lite"/>
    </source>
</evidence>
<dbReference type="SMART" id="SM00298">
    <property type="entry name" value="CHROMO"/>
    <property type="match status" value="1"/>
</dbReference>
<evidence type="ECO:0000259" key="22">
    <source>
        <dbReference type="PROSITE" id="PS51726"/>
    </source>
</evidence>
<dbReference type="Gene3D" id="2.30.30.140">
    <property type="match status" value="1"/>
</dbReference>
<keyword evidence="10" id="KW-0805">Transcription regulation</keyword>
<evidence type="ECO:0000256" key="18">
    <source>
        <dbReference type="ARBA" id="ARBA00048940"/>
    </source>
</evidence>
<dbReference type="InterPro" id="IPR025995">
    <property type="entry name" value="Tudor-knot"/>
</dbReference>
<evidence type="ECO:0000256" key="10">
    <source>
        <dbReference type="ARBA" id="ARBA00023015"/>
    </source>
</evidence>
<evidence type="ECO:0000256" key="16">
    <source>
        <dbReference type="ARBA" id="ARBA00047752"/>
    </source>
</evidence>
<comment type="catalytic activity">
    <reaction evidence="18">
        <text>L-lysyl-[histone] + acetyl-CoA = N(6)-acetyl-L-lysyl-[histone] + CoA + H(+)</text>
        <dbReference type="Rhea" id="RHEA:21992"/>
        <dbReference type="Rhea" id="RHEA-COMP:9845"/>
        <dbReference type="Rhea" id="RHEA-COMP:11338"/>
        <dbReference type="ChEBI" id="CHEBI:15378"/>
        <dbReference type="ChEBI" id="CHEBI:29969"/>
        <dbReference type="ChEBI" id="CHEBI:57287"/>
        <dbReference type="ChEBI" id="CHEBI:57288"/>
        <dbReference type="ChEBI" id="CHEBI:61930"/>
        <dbReference type="EC" id="2.3.1.48"/>
    </reaction>
    <physiologicalReaction direction="left-to-right" evidence="18">
        <dbReference type="Rhea" id="RHEA:21993"/>
    </physiologicalReaction>
</comment>
<feature type="active site" description="Proton donor/acceptor" evidence="19">
    <location>
        <position position="382"/>
    </location>
</feature>
<evidence type="ECO:0000256" key="2">
    <source>
        <dbReference type="ARBA" id="ARBA00010107"/>
    </source>
</evidence>
<dbReference type="GO" id="GO:0008270">
    <property type="term" value="F:zinc ion binding"/>
    <property type="evidence" value="ECO:0007669"/>
    <property type="project" value="UniProtKB-KW"/>
</dbReference>
<dbReference type="Gene3D" id="3.30.60.60">
    <property type="entry name" value="N-acetyl transferase-like"/>
    <property type="match status" value="1"/>
</dbReference>
<keyword evidence="13" id="KW-0234">DNA repair</keyword>
<evidence type="ECO:0000256" key="1">
    <source>
        <dbReference type="ARBA" id="ARBA00004123"/>
    </source>
</evidence>
<feature type="domain" description="MYST-type HAT" evidence="22">
    <location>
        <begin position="201"/>
        <end position="484"/>
    </location>
</feature>
<dbReference type="EC" id="2.3.1.48" evidence="20"/>
<dbReference type="AlphaFoldDB" id="A0A7S0HDK2"/>
<dbReference type="GO" id="GO:0003712">
    <property type="term" value="F:transcription coregulator activity"/>
    <property type="evidence" value="ECO:0007669"/>
    <property type="project" value="TreeGrafter"/>
</dbReference>
<evidence type="ECO:0000256" key="8">
    <source>
        <dbReference type="ARBA" id="ARBA00022853"/>
    </source>
</evidence>
<keyword evidence="4" id="KW-0479">Metal-binding</keyword>
<evidence type="ECO:0000256" key="12">
    <source>
        <dbReference type="ARBA" id="ARBA00023163"/>
    </source>
</evidence>
<dbReference type="PROSITE" id="PS51726">
    <property type="entry name" value="MYST_HAT"/>
    <property type="match status" value="1"/>
</dbReference>
<dbReference type="InterPro" id="IPR002717">
    <property type="entry name" value="HAT_MYST-type"/>
</dbReference>
<dbReference type="FunFam" id="3.40.630.30:FF:000002">
    <property type="entry name" value="Histone acetyltransferase"/>
    <property type="match status" value="1"/>
</dbReference>
<dbReference type="Pfam" id="PF01853">
    <property type="entry name" value="MOZ_SAS"/>
    <property type="match status" value="1"/>
</dbReference>
<feature type="region of interest" description="Disordered" evidence="21">
    <location>
        <begin position="24"/>
        <end position="102"/>
    </location>
</feature>
<organism evidence="23">
    <name type="scientific">Hanusia phi</name>
    <dbReference type="NCBI Taxonomy" id="3032"/>
    <lineage>
        <taxon>Eukaryota</taxon>
        <taxon>Cryptophyceae</taxon>
        <taxon>Pyrenomonadales</taxon>
        <taxon>Geminigeraceae</taxon>
        <taxon>Hanusia</taxon>
    </lineage>
</organism>
<evidence type="ECO:0000256" key="14">
    <source>
        <dbReference type="ARBA" id="ARBA00023242"/>
    </source>
</evidence>
<evidence type="ECO:0000256" key="3">
    <source>
        <dbReference type="ARBA" id="ARBA00022679"/>
    </source>
</evidence>
<protein>
    <recommendedName>
        <fullName evidence="20">Histone acetyltransferase</fullName>
        <ecNumber evidence="20">2.3.1.48</ecNumber>
    </recommendedName>
</protein>
<keyword evidence="9" id="KW-0007">Acetylation</keyword>
<evidence type="ECO:0000256" key="4">
    <source>
        <dbReference type="ARBA" id="ARBA00022723"/>
    </source>
</evidence>
<comment type="catalytic activity">
    <reaction evidence="15">
        <text>2-hydroxyisobutanoyl-CoA + L-lysyl-[protein] = N(6)-(2-hydroxyisobutanoyl)-L-lysyl-[protein] + CoA + H(+)</text>
        <dbReference type="Rhea" id="RHEA:24180"/>
        <dbReference type="Rhea" id="RHEA-COMP:9752"/>
        <dbReference type="Rhea" id="RHEA-COMP:15921"/>
        <dbReference type="ChEBI" id="CHEBI:15378"/>
        <dbReference type="ChEBI" id="CHEBI:29969"/>
        <dbReference type="ChEBI" id="CHEBI:57287"/>
        <dbReference type="ChEBI" id="CHEBI:131780"/>
        <dbReference type="ChEBI" id="CHEBI:144968"/>
    </reaction>
    <physiologicalReaction direction="left-to-right" evidence="15">
        <dbReference type="Rhea" id="RHEA:24181"/>
    </physiologicalReaction>
</comment>
<evidence type="ECO:0000313" key="23">
    <source>
        <dbReference type="EMBL" id="CAD8470801.1"/>
    </source>
</evidence>
<dbReference type="Pfam" id="PF17772">
    <property type="entry name" value="zf-MYST"/>
    <property type="match status" value="1"/>
</dbReference>
<feature type="compositionally biased region" description="Acidic residues" evidence="21">
    <location>
        <begin position="46"/>
        <end position="57"/>
    </location>
</feature>
<comment type="subcellular location">
    <subcellularLocation>
        <location evidence="1 20">Nucleus</location>
    </subcellularLocation>
</comment>
<evidence type="ECO:0000256" key="7">
    <source>
        <dbReference type="ARBA" id="ARBA00022833"/>
    </source>
</evidence>
<sequence length="493" mass="57006">MSASTRKSCTRCKHVNCTCRAGASETTDSIKDAVQEEAVNQGLSAAEEETSLEEQFGDPEPGSVEPSSKIPSGEGKMSKVKENQTNGVSINVESDNGKKDDKDLKVGQNVLALWRVAENDWREVTILEKNKSGSQFYVHWVDFNRRLDSWIDKSRIDLDTTKDKLKEVRERKRKFDEFTHENHDDHEGLGEADLKEHEELTKVKNVNKIQFGKYILETWYFSPLPREIWKAGDDVIDQLYMCEFALNFYKTKAELERHQKKNTMRHPPGDEIYRNGDLSVFEVDGEKSKIWCQNLCYLAKMFLDHKYLYYDVDPFFFYVVCECDSQGFHIVGYFSKEKESANGYNLACILTLPQHQRKGYGKFIINFSYALSKIEKKHGSPEKPLSDLGRVSYESFWARTLLIKLREVSNRPNPEDRMISIEELADATAFTQVDIKATLDRLQILQYNQGQHYINANPKIIDYHLQKCGGEGVPVDPSKIHWTPHLTNDRWLR</sequence>
<dbReference type="Pfam" id="PF11717">
    <property type="entry name" value="Tudor-knot"/>
    <property type="match status" value="1"/>
</dbReference>
<evidence type="ECO:0000256" key="11">
    <source>
        <dbReference type="ARBA" id="ARBA00023159"/>
    </source>
</evidence>
<evidence type="ECO:0000256" key="5">
    <source>
        <dbReference type="ARBA" id="ARBA00022763"/>
    </source>
</evidence>
<dbReference type="GO" id="GO:0003682">
    <property type="term" value="F:chromatin binding"/>
    <property type="evidence" value="ECO:0007669"/>
    <property type="project" value="TreeGrafter"/>
</dbReference>
<dbReference type="InterPro" id="IPR016197">
    <property type="entry name" value="Chromo-like_dom_sf"/>
</dbReference>
<keyword evidence="12" id="KW-0804">Transcription</keyword>
<keyword evidence="14 20" id="KW-0539">Nucleus</keyword>
<dbReference type="GO" id="GO:0010485">
    <property type="term" value="F:histone H4 acetyltransferase activity"/>
    <property type="evidence" value="ECO:0007669"/>
    <property type="project" value="UniProtKB-ARBA"/>
</dbReference>